<dbReference type="GO" id="GO:0005975">
    <property type="term" value="P:carbohydrate metabolic process"/>
    <property type="evidence" value="ECO:0007669"/>
    <property type="project" value="InterPro"/>
</dbReference>
<keyword evidence="3" id="KW-1185">Reference proteome</keyword>
<feature type="region of interest" description="Disordered" evidence="1">
    <location>
        <begin position="41"/>
        <end position="107"/>
    </location>
</feature>
<evidence type="ECO:0008006" key="4">
    <source>
        <dbReference type="Google" id="ProtNLM"/>
    </source>
</evidence>
<dbReference type="InterPro" id="IPR008313">
    <property type="entry name" value="GH125"/>
</dbReference>
<organism evidence="2 3">
    <name type="scientific">Lomentospora prolificans</name>
    <dbReference type="NCBI Taxonomy" id="41688"/>
    <lineage>
        <taxon>Eukaryota</taxon>
        <taxon>Fungi</taxon>
        <taxon>Dikarya</taxon>
        <taxon>Ascomycota</taxon>
        <taxon>Pezizomycotina</taxon>
        <taxon>Sordariomycetes</taxon>
        <taxon>Hypocreomycetidae</taxon>
        <taxon>Microascales</taxon>
        <taxon>Microascaceae</taxon>
        <taxon>Lomentospora</taxon>
    </lineage>
</organism>
<evidence type="ECO:0000313" key="3">
    <source>
        <dbReference type="Proteomes" id="UP000233524"/>
    </source>
</evidence>
<dbReference type="OrthoDB" id="7771656at2759"/>
<evidence type="ECO:0000313" key="2">
    <source>
        <dbReference type="EMBL" id="PKS06307.1"/>
    </source>
</evidence>
<evidence type="ECO:0000256" key="1">
    <source>
        <dbReference type="SAM" id="MobiDB-lite"/>
    </source>
</evidence>
<dbReference type="PANTHER" id="PTHR31047:SF1">
    <property type="entry name" value="DUF1237 DOMAIN-CONTAINING PROTEIN"/>
    <property type="match status" value="1"/>
</dbReference>
<dbReference type="SUPFAM" id="SSF48208">
    <property type="entry name" value="Six-hairpin glycosidases"/>
    <property type="match status" value="1"/>
</dbReference>
<dbReference type="AlphaFoldDB" id="A0A2N3N1K3"/>
<reference evidence="2 3" key="1">
    <citation type="journal article" date="2017" name="G3 (Bethesda)">
        <title>First Draft Genome Sequence of the Pathogenic Fungus Lomentospora prolificans (Formerly Scedosporium prolificans).</title>
        <authorList>
            <person name="Luo R."/>
            <person name="Zimin A."/>
            <person name="Workman R."/>
            <person name="Fan Y."/>
            <person name="Pertea G."/>
            <person name="Grossman N."/>
            <person name="Wear M.P."/>
            <person name="Jia B."/>
            <person name="Miller H."/>
            <person name="Casadevall A."/>
            <person name="Timp W."/>
            <person name="Zhang S.X."/>
            <person name="Salzberg S.L."/>
        </authorList>
    </citation>
    <scope>NUCLEOTIDE SEQUENCE [LARGE SCALE GENOMIC DNA]</scope>
    <source>
        <strain evidence="2 3">JHH-5317</strain>
    </source>
</reference>
<dbReference type="SMART" id="SM01149">
    <property type="entry name" value="DUF1237"/>
    <property type="match status" value="1"/>
</dbReference>
<dbReference type="STRING" id="41688.A0A2N3N1K3"/>
<dbReference type="PANTHER" id="PTHR31047">
    <property type="entry name" value="MEIOTICALLY UP-REGULATED GENE 157 PROTEIN"/>
    <property type="match status" value="1"/>
</dbReference>
<dbReference type="Pfam" id="PF06824">
    <property type="entry name" value="Glyco_hydro_125"/>
    <property type="match status" value="1"/>
</dbReference>
<dbReference type="VEuPathDB" id="FungiDB:jhhlp_007055"/>
<comment type="caution">
    <text evidence="2">The sequence shown here is derived from an EMBL/GenBank/DDBJ whole genome shotgun (WGS) entry which is preliminary data.</text>
</comment>
<sequence length="652" mass="71471">MSSYSRVSGAVRVASVLLILGVLLLTFHWLGGPAYGAGLQGQLQQPPEGVQAHHPPARPIPIPQDEPHDLPHGGDSIAVPTGETKQLTKVPGEGGRPSEQQDIASEPTAEKPVFEAPDAAPTELSQIPSSFADDVQPDIESLSDTQSAPPAEGWHPIPEDCGSYSLRARVAQEPLSEGRFQLGYQRPPPACRTFNSSLAEKTITRMKDVISDPDLYRIFENTFPNTLDTAIKWKGVAANNSQEELCFVITGDIDAMWLRDSANQLQVYRDIMSSPDDDVASLFRGAINLQARYIVGHPYCNAFQAPPESGISPGVGSGGSTVYPPIDVYVVSTCNFELDSFGAFLQMSHDYYTATGDAEFFGKFQWVYAVQSMLKAAKDMMAPTYDDEGKRLQPPYTFNSMTRTMTSTLNLVGTGNPVARTGMVRSPFRPSDDTSVFEFLVPANMMFSRYLNDTAAIMDKITKAPQGLADEMRDLATEIHDAIQEHAVITGSDGQRMYAYEVDGFGGQNLMDDANVPSLLSAPFIGYLEKEDEVYRNTRQFVLSAKNPWFARGPVINAVGSPHIKPGAAWPMASIIQIMTTDNETEIQTSLAELVTSTDGLGLMHESINSLKASEWTREWFSWANGLFGQMILDLEKRKPNILKKSFQAYPG</sequence>
<gene>
    <name evidence="2" type="ORF">jhhlp_007055</name>
</gene>
<feature type="region of interest" description="Disordered" evidence="1">
    <location>
        <begin position="140"/>
        <end position="159"/>
    </location>
</feature>
<dbReference type="InParanoid" id="A0A2N3N1K3"/>
<dbReference type="EMBL" id="NLAX01001034">
    <property type="protein sequence ID" value="PKS06307.1"/>
    <property type="molecule type" value="Genomic_DNA"/>
</dbReference>
<dbReference type="Gene3D" id="1.50.10.10">
    <property type="match status" value="1"/>
</dbReference>
<accession>A0A2N3N1K3</accession>
<dbReference type="Proteomes" id="UP000233524">
    <property type="component" value="Unassembled WGS sequence"/>
</dbReference>
<dbReference type="GO" id="GO:0003824">
    <property type="term" value="F:catalytic activity"/>
    <property type="evidence" value="ECO:0007669"/>
    <property type="project" value="UniProtKB-ARBA"/>
</dbReference>
<dbReference type="InterPro" id="IPR012341">
    <property type="entry name" value="6hp_glycosidase-like_sf"/>
</dbReference>
<dbReference type="InterPro" id="IPR008928">
    <property type="entry name" value="6-hairpin_glycosidase_sf"/>
</dbReference>
<proteinExistence type="predicted"/>
<protein>
    <recommendedName>
        <fullName evidence="4">Glycoside hydrolase family 125 protein</fullName>
    </recommendedName>
</protein>
<name>A0A2N3N1K3_9PEZI</name>